<proteinExistence type="inferred from homology"/>
<keyword evidence="7 8" id="KW-0472">Membrane</keyword>
<evidence type="ECO:0000313" key="10">
    <source>
        <dbReference type="EMBL" id="KVX00050.1"/>
    </source>
</evidence>
<sequence>MSAHIANGRLVVWLTLFIGMMFQIMPLPKMVEAWRPDWLLMVMMYWAMALPHRYSILTAWLLGVMLDVLLGAHLGIRSLALSLVIYIVVLLCQQLRNYPRWQQSLLVACFICIYHAVIFWVQFVVVGAAPFNVDMFLPAISSLFIWWWVFWVLRNMRRHYKVR</sequence>
<keyword evidence="3 8" id="KW-1003">Cell membrane</keyword>
<evidence type="ECO:0000256" key="9">
    <source>
        <dbReference type="SAM" id="Phobius"/>
    </source>
</evidence>
<dbReference type="GO" id="GO:0005886">
    <property type="term" value="C:plasma membrane"/>
    <property type="evidence" value="ECO:0007669"/>
    <property type="project" value="UniProtKB-SubCell"/>
</dbReference>
<dbReference type="InterPro" id="IPR026034">
    <property type="entry name" value="MreD_proteobac"/>
</dbReference>
<evidence type="ECO:0000256" key="7">
    <source>
        <dbReference type="ARBA" id="ARBA00023136"/>
    </source>
</evidence>
<dbReference type="GeneID" id="41839092"/>
<evidence type="ECO:0000313" key="11">
    <source>
        <dbReference type="Proteomes" id="UP000055702"/>
    </source>
</evidence>
<reference evidence="10 11" key="1">
    <citation type="submission" date="2016-01" db="EMBL/GenBank/DDBJ databases">
        <title>Draft genome of the antarctic isolate Shewanella frigidimarina Ag06-30.</title>
        <authorList>
            <person name="Parmeciano Di Noto G."/>
            <person name="Vazquez S."/>
            <person name="Mac Cormack W."/>
            <person name="Iriarte A."/>
            <person name="Quiroga C."/>
        </authorList>
    </citation>
    <scope>NUCLEOTIDE SEQUENCE [LARGE SCALE GENOMIC DNA]</scope>
    <source>
        <strain evidence="10 11">Ag06-30</strain>
    </source>
</reference>
<evidence type="ECO:0000256" key="2">
    <source>
        <dbReference type="ARBA" id="ARBA00007776"/>
    </source>
</evidence>
<dbReference type="RefSeq" id="WP_011639151.1">
    <property type="nucleotide sequence ID" value="NZ_JBBMQR010000008.1"/>
</dbReference>
<dbReference type="EMBL" id="LRDC01000071">
    <property type="protein sequence ID" value="KVX00050.1"/>
    <property type="molecule type" value="Genomic_DNA"/>
</dbReference>
<dbReference type="AlphaFoldDB" id="A0A119CYM0"/>
<name>A0A119CYM0_SHEFR</name>
<keyword evidence="8" id="KW-0997">Cell inner membrane</keyword>
<feature type="transmembrane region" description="Helical" evidence="9">
    <location>
        <begin position="104"/>
        <end position="129"/>
    </location>
</feature>
<evidence type="ECO:0000256" key="3">
    <source>
        <dbReference type="ARBA" id="ARBA00022475"/>
    </source>
</evidence>
<evidence type="ECO:0000256" key="6">
    <source>
        <dbReference type="ARBA" id="ARBA00022989"/>
    </source>
</evidence>
<comment type="similarity">
    <text evidence="2 8">Belongs to the MreD family.</text>
</comment>
<comment type="function">
    <text evidence="8">Involved in formation of the rod shape of the cell. May also contribute to regulation of formation of penicillin-binding proteins.</text>
</comment>
<comment type="caution">
    <text evidence="10">The sequence shown here is derived from an EMBL/GenBank/DDBJ whole genome shotgun (WGS) entry which is preliminary data.</text>
</comment>
<evidence type="ECO:0000256" key="5">
    <source>
        <dbReference type="ARBA" id="ARBA00022960"/>
    </source>
</evidence>
<feature type="transmembrane region" description="Helical" evidence="9">
    <location>
        <begin position="6"/>
        <end position="26"/>
    </location>
</feature>
<dbReference type="OMA" id="YWAMALP"/>
<evidence type="ECO:0000256" key="4">
    <source>
        <dbReference type="ARBA" id="ARBA00022692"/>
    </source>
</evidence>
<dbReference type="PIRSF" id="PIRSF018472">
    <property type="entry name" value="MreD_proteobac"/>
    <property type="match status" value="1"/>
</dbReference>
<keyword evidence="5 8" id="KW-0133">Cell shape</keyword>
<dbReference type="PANTHER" id="PTHR37484">
    <property type="entry name" value="ROD SHAPE-DETERMINING PROTEIN MRED"/>
    <property type="match status" value="1"/>
</dbReference>
<dbReference type="GO" id="GO:0008360">
    <property type="term" value="P:regulation of cell shape"/>
    <property type="evidence" value="ECO:0007669"/>
    <property type="project" value="UniProtKB-UniRule"/>
</dbReference>
<protein>
    <recommendedName>
        <fullName evidence="8">Rod shape-determining protein MreD</fullName>
    </recommendedName>
</protein>
<feature type="transmembrane region" description="Helical" evidence="9">
    <location>
        <begin position="74"/>
        <end position="92"/>
    </location>
</feature>
<gene>
    <name evidence="10" type="ORF">AWJ07_09540</name>
</gene>
<dbReference type="Proteomes" id="UP000055702">
    <property type="component" value="Unassembled WGS sequence"/>
</dbReference>
<dbReference type="NCBIfam" id="TIGR03426">
    <property type="entry name" value="shape_MreD"/>
    <property type="match status" value="1"/>
</dbReference>
<keyword evidence="4 9" id="KW-0812">Transmembrane</keyword>
<dbReference type="InterPro" id="IPR007227">
    <property type="entry name" value="Cell_shape_determining_MreD"/>
</dbReference>
<comment type="subcellular location">
    <subcellularLocation>
        <location evidence="8">Cell inner membrane</location>
    </subcellularLocation>
    <subcellularLocation>
        <location evidence="1">Cell membrane</location>
        <topology evidence="1">Multi-pass membrane protein</topology>
    </subcellularLocation>
</comment>
<evidence type="ECO:0000256" key="8">
    <source>
        <dbReference type="PIRNR" id="PIRNR018472"/>
    </source>
</evidence>
<organism evidence="10">
    <name type="scientific">Shewanella frigidimarina</name>
    <dbReference type="NCBI Taxonomy" id="56812"/>
    <lineage>
        <taxon>Bacteria</taxon>
        <taxon>Pseudomonadati</taxon>
        <taxon>Pseudomonadota</taxon>
        <taxon>Gammaproteobacteria</taxon>
        <taxon>Alteromonadales</taxon>
        <taxon>Shewanellaceae</taxon>
        <taxon>Shewanella</taxon>
    </lineage>
</organism>
<dbReference type="PANTHER" id="PTHR37484:SF1">
    <property type="entry name" value="ROD SHAPE-DETERMINING PROTEIN MRED"/>
    <property type="match status" value="1"/>
</dbReference>
<evidence type="ECO:0000256" key="1">
    <source>
        <dbReference type="ARBA" id="ARBA00004651"/>
    </source>
</evidence>
<keyword evidence="6 9" id="KW-1133">Transmembrane helix</keyword>
<feature type="transmembrane region" description="Helical" evidence="9">
    <location>
        <begin position="135"/>
        <end position="153"/>
    </location>
</feature>
<accession>A0A119CYM0</accession>
<dbReference type="Pfam" id="PF04093">
    <property type="entry name" value="MreD"/>
    <property type="match status" value="1"/>
</dbReference>